<reference evidence="1" key="1">
    <citation type="submission" date="2014-09" db="EMBL/GenBank/DDBJ databases">
        <authorList>
            <person name="Magalhaes I.L.F."/>
            <person name="Oliveira U."/>
            <person name="Santos F.R."/>
            <person name="Vidigal T.H.D.A."/>
            <person name="Brescovit A.D."/>
            <person name="Santos A.J."/>
        </authorList>
    </citation>
    <scope>NUCLEOTIDE SEQUENCE</scope>
    <source>
        <tissue evidence="1">Shoot tissue taken approximately 20 cm above the soil surface</tissue>
    </source>
</reference>
<reference evidence="1" key="2">
    <citation type="journal article" date="2015" name="Data Brief">
        <title>Shoot transcriptome of the giant reed, Arundo donax.</title>
        <authorList>
            <person name="Barrero R.A."/>
            <person name="Guerrero F.D."/>
            <person name="Moolhuijzen P."/>
            <person name="Goolsby J.A."/>
            <person name="Tidwell J."/>
            <person name="Bellgard S.E."/>
            <person name="Bellgard M.I."/>
        </authorList>
    </citation>
    <scope>NUCLEOTIDE SEQUENCE</scope>
    <source>
        <tissue evidence="1">Shoot tissue taken approximately 20 cm above the soil surface</tissue>
    </source>
</reference>
<organism evidence="1">
    <name type="scientific">Arundo donax</name>
    <name type="common">Giant reed</name>
    <name type="synonym">Donax arundinaceus</name>
    <dbReference type="NCBI Taxonomy" id="35708"/>
    <lineage>
        <taxon>Eukaryota</taxon>
        <taxon>Viridiplantae</taxon>
        <taxon>Streptophyta</taxon>
        <taxon>Embryophyta</taxon>
        <taxon>Tracheophyta</taxon>
        <taxon>Spermatophyta</taxon>
        <taxon>Magnoliopsida</taxon>
        <taxon>Liliopsida</taxon>
        <taxon>Poales</taxon>
        <taxon>Poaceae</taxon>
        <taxon>PACMAD clade</taxon>
        <taxon>Arundinoideae</taxon>
        <taxon>Arundineae</taxon>
        <taxon>Arundo</taxon>
    </lineage>
</organism>
<name>A0A0A9FBE7_ARUDO</name>
<dbReference type="AlphaFoldDB" id="A0A0A9FBE7"/>
<protein>
    <submittedName>
        <fullName evidence="1">Uncharacterized protein</fullName>
    </submittedName>
</protein>
<dbReference type="EMBL" id="GBRH01187516">
    <property type="protein sequence ID" value="JAE10380.1"/>
    <property type="molecule type" value="Transcribed_RNA"/>
</dbReference>
<proteinExistence type="predicted"/>
<evidence type="ECO:0000313" key="1">
    <source>
        <dbReference type="EMBL" id="JAE10380.1"/>
    </source>
</evidence>
<accession>A0A0A9FBE7</accession>
<sequence length="33" mass="3741">MSFYVGKISKVMEITMPQIDPTIQNELLPCRTG</sequence>